<dbReference type="AlphaFoldDB" id="A0AAD6DAC0"/>
<sequence length="204" mass="22297">MRDVKETLRKKKPSAATVLGGAADPPSTDTLNFLISTSINRLNAQQKERSPAMGSANMYASGRYHRPYSIGIKDAVFRREEDQDFPPHTPGTQGLGASFAGTSATPRASAGHLRNQEPPQGHLRHQEPPQGHLRDQESPQGDAALPIETRRRVLRQQVLPRSNEPCDCIVCSLTEDEPCTEPVAPRSSPCSSDDKQAPLRGVRD</sequence>
<evidence type="ECO:0000313" key="2">
    <source>
        <dbReference type="EMBL" id="KAJ5569184.1"/>
    </source>
</evidence>
<name>A0AAD6DAC0_9EURO</name>
<proteinExistence type="predicted"/>
<dbReference type="EMBL" id="JAQJAC010000010">
    <property type="protein sequence ID" value="KAJ5569184.1"/>
    <property type="molecule type" value="Genomic_DNA"/>
</dbReference>
<feature type="region of interest" description="Disordered" evidence="1">
    <location>
        <begin position="1"/>
        <end position="27"/>
    </location>
</feature>
<gene>
    <name evidence="2" type="ORF">N7450_011670</name>
</gene>
<evidence type="ECO:0000313" key="3">
    <source>
        <dbReference type="Proteomes" id="UP001216150"/>
    </source>
</evidence>
<feature type="compositionally biased region" description="Basic and acidic residues" evidence="1">
    <location>
        <begin position="192"/>
        <end position="204"/>
    </location>
</feature>
<dbReference type="Proteomes" id="UP001216150">
    <property type="component" value="Unassembled WGS sequence"/>
</dbReference>
<reference evidence="2 3" key="1">
    <citation type="journal article" date="2023" name="IMA Fungus">
        <title>Comparative genomic study of the Penicillium genus elucidates a diverse pangenome and 15 lateral gene transfer events.</title>
        <authorList>
            <person name="Petersen C."/>
            <person name="Sorensen T."/>
            <person name="Nielsen M.R."/>
            <person name="Sondergaard T.E."/>
            <person name="Sorensen J.L."/>
            <person name="Fitzpatrick D.A."/>
            <person name="Frisvad J.C."/>
            <person name="Nielsen K.L."/>
        </authorList>
    </citation>
    <scope>NUCLEOTIDE SEQUENCE [LARGE SCALE GENOMIC DNA]</scope>
    <source>
        <strain evidence="2 3">IBT 29057</strain>
    </source>
</reference>
<accession>A0AAD6DAC0</accession>
<comment type="caution">
    <text evidence="2">The sequence shown here is derived from an EMBL/GenBank/DDBJ whole genome shotgun (WGS) entry which is preliminary data.</text>
</comment>
<keyword evidence="3" id="KW-1185">Reference proteome</keyword>
<feature type="region of interest" description="Disordered" evidence="1">
    <location>
        <begin position="82"/>
        <end position="147"/>
    </location>
</feature>
<protein>
    <submittedName>
        <fullName evidence="2">Uncharacterized protein</fullName>
    </submittedName>
</protein>
<organism evidence="2 3">
    <name type="scientific">Penicillium hetheringtonii</name>
    <dbReference type="NCBI Taxonomy" id="911720"/>
    <lineage>
        <taxon>Eukaryota</taxon>
        <taxon>Fungi</taxon>
        <taxon>Dikarya</taxon>
        <taxon>Ascomycota</taxon>
        <taxon>Pezizomycotina</taxon>
        <taxon>Eurotiomycetes</taxon>
        <taxon>Eurotiomycetidae</taxon>
        <taxon>Eurotiales</taxon>
        <taxon>Aspergillaceae</taxon>
        <taxon>Penicillium</taxon>
    </lineage>
</organism>
<feature type="compositionally biased region" description="Basic and acidic residues" evidence="1">
    <location>
        <begin position="124"/>
        <end position="137"/>
    </location>
</feature>
<evidence type="ECO:0000256" key="1">
    <source>
        <dbReference type="SAM" id="MobiDB-lite"/>
    </source>
</evidence>
<feature type="region of interest" description="Disordered" evidence="1">
    <location>
        <begin position="177"/>
        <end position="204"/>
    </location>
</feature>